<accession>X0V892</accession>
<dbReference type="EMBL" id="BARS01027153">
    <property type="protein sequence ID" value="GAG08703.1"/>
    <property type="molecule type" value="Genomic_DNA"/>
</dbReference>
<sequence length="60" mass="7313">MTIREHYSHAIADNKKKERRKDAEARQTLRNQRTPKQQLKKLDIEGRIAKKERKRLEKMI</sequence>
<comment type="caution">
    <text evidence="2">The sequence shown here is derived from an EMBL/GenBank/DDBJ whole genome shotgun (WGS) entry which is preliminary data.</text>
</comment>
<protein>
    <submittedName>
        <fullName evidence="2">Uncharacterized protein</fullName>
    </submittedName>
</protein>
<feature type="compositionally biased region" description="Polar residues" evidence="1">
    <location>
        <begin position="28"/>
        <end position="37"/>
    </location>
</feature>
<gene>
    <name evidence="2" type="ORF">S01H1_42683</name>
</gene>
<reference evidence="2" key="1">
    <citation type="journal article" date="2014" name="Front. Microbiol.">
        <title>High frequency of phylogenetically diverse reductive dehalogenase-homologous genes in deep subseafloor sedimentary metagenomes.</title>
        <authorList>
            <person name="Kawai M."/>
            <person name="Futagami T."/>
            <person name="Toyoda A."/>
            <person name="Takaki Y."/>
            <person name="Nishi S."/>
            <person name="Hori S."/>
            <person name="Arai W."/>
            <person name="Tsubouchi T."/>
            <person name="Morono Y."/>
            <person name="Uchiyama I."/>
            <person name="Ito T."/>
            <person name="Fujiyama A."/>
            <person name="Inagaki F."/>
            <person name="Takami H."/>
        </authorList>
    </citation>
    <scope>NUCLEOTIDE SEQUENCE</scope>
    <source>
        <strain evidence="2">Expedition CK06-06</strain>
    </source>
</reference>
<feature type="region of interest" description="Disordered" evidence="1">
    <location>
        <begin position="1"/>
        <end position="46"/>
    </location>
</feature>
<evidence type="ECO:0000256" key="1">
    <source>
        <dbReference type="SAM" id="MobiDB-lite"/>
    </source>
</evidence>
<name>X0V892_9ZZZZ</name>
<dbReference type="AlphaFoldDB" id="X0V892"/>
<feature type="compositionally biased region" description="Basic and acidic residues" evidence="1">
    <location>
        <begin position="1"/>
        <end position="27"/>
    </location>
</feature>
<proteinExistence type="predicted"/>
<evidence type="ECO:0000313" key="2">
    <source>
        <dbReference type="EMBL" id="GAG08703.1"/>
    </source>
</evidence>
<organism evidence="2">
    <name type="scientific">marine sediment metagenome</name>
    <dbReference type="NCBI Taxonomy" id="412755"/>
    <lineage>
        <taxon>unclassified sequences</taxon>
        <taxon>metagenomes</taxon>
        <taxon>ecological metagenomes</taxon>
    </lineage>
</organism>